<keyword evidence="3" id="KW-1185">Reference proteome</keyword>
<evidence type="ECO:0000313" key="1">
    <source>
        <dbReference type="EMBL" id="MCZ3365745.1"/>
    </source>
</evidence>
<protein>
    <submittedName>
        <fullName evidence="2">Uncharacterized protein</fullName>
    </submittedName>
</protein>
<gene>
    <name evidence="2" type="ORF">O3H35_01010</name>
    <name evidence="1" type="ORF">O3H54_07595</name>
</gene>
<organism evidence="2">
    <name type="scientific">Methanobacterium veterum</name>
    <dbReference type="NCBI Taxonomy" id="408577"/>
    <lineage>
        <taxon>Archaea</taxon>
        <taxon>Methanobacteriati</taxon>
        <taxon>Methanobacteriota</taxon>
        <taxon>Methanomada group</taxon>
        <taxon>Methanobacteria</taxon>
        <taxon>Methanobacteriales</taxon>
        <taxon>Methanobacteriaceae</taxon>
        <taxon>Methanobacterium</taxon>
    </lineage>
</organism>
<reference evidence="2" key="1">
    <citation type="submission" date="2022-12" db="EMBL/GenBank/DDBJ databases">
        <title>Reclassification of two methanogenic archaea species isolated from the Kolyma lowland permafrost.</title>
        <authorList>
            <person name="Trubitsyn V.E."/>
            <person name="Rivkina E.M."/>
            <person name="Shcherbakova V.A."/>
        </authorList>
    </citation>
    <scope>NUCLEOTIDE SEQUENCE</scope>
    <source>
        <strain evidence="1">M2</strain>
        <strain evidence="2">MK4</strain>
    </source>
</reference>
<dbReference type="Proteomes" id="UP001074446">
    <property type="component" value="Unassembled WGS sequence"/>
</dbReference>
<comment type="caution">
    <text evidence="2">The sequence shown here is derived from an EMBL/GenBank/DDBJ whole genome shotgun (WGS) entry which is preliminary data.</text>
</comment>
<name>A0A9E4ZYM5_9EURY</name>
<dbReference type="AlphaFoldDB" id="A0A9E4ZYM5"/>
<dbReference type="Proteomes" id="UP001068021">
    <property type="component" value="Unassembled WGS sequence"/>
</dbReference>
<dbReference type="RefSeq" id="WP_048081910.1">
    <property type="nucleotide sequence ID" value="NZ_JAPVER010000020.1"/>
</dbReference>
<proteinExistence type="predicted"/>
<dbReference type="EMBL" id="JAPVES010000024">
    <property type="protein sequence ID" value="MCZ3371209.1"/>
    <property type="molecule type" value="Genomic_DNA"/>
</dbReference>
<sequence length="157" mass="18527">MKFNQYKNQGGFKLVQNDFEHIYDNYTRMMLFANSNKHKIENIHEEMAAIQEAHHEIVNEPQTPDELLNSIEGLKSRLDSLHEEVDAILYQYGAIHEMLHQVDVMISDYYKMDIEISSYELNGMEQDLLSVKDEYKRFKLLKSEIGAVTEKIVDRRI</sequence>
<dbReference type="EMBL" id="JAPVER010000020">
    <property type="protein sequence ID" value="MCZ3365745.1"/>
    <property type="molecule type" value="Genomic_DNA"/>
</dbReference>
<evidence type="ECO:0000313" key="3">
    <source>
        <dbReference type="Proteomes" id="UP001068021"/>
    </source>
</evidence>
<evidence type="ECO:0000313" key="2">
    <source>
        <dbReference type="EMBL" id="MCZ3371209.1"/>
    </source>
</evidence>
<accession>A0A9E4ZYM5</accession>